<sequence length="457" mass="48338">MTGFPDAWYLVLSSRLIPGLDGGYTVATLARARQMSEAGAETVLLTVDPGTPEAHAQHRSEFVRRGMLDVPERLRNLFDEAADPRGGAARWLREAATPGDVDPSLSYREVGDAAGRAVVSLPVIAGDPDWHLTAAPIIVHDADGSPVGILAGFGALYRSWLDRVVEDLRARIERPVVVICESRQLGELLSGWDAPAVRLLHTVHTTHLEPPFTADAPLNPLWSRWFSIADRFDAVLWPTPSQRGDVVSRFGPSGVHAVVPHAVVAPASVVPIAAREPGRVVVVGRLAPGKRVDLAIRGFVDAAVPGATLDIYGDGAERGALQALIDDLGAGERVVLRGATENVAGVLDAASVYLSTSAFEGQGLALAEALSHGTPAVVFDIRYGPRDMLRDGGGVLVPDGDVAALSAALADVLGDDALRERLSAEAVVAAARFTPERTMDAFAAVVEQAVRRPARRG</sequence>
<accession>A0A5C8I679</accession>
<evidence type="ECO:0000259" key="2">
    <source>
        <dbReference type="Pfam" id="PF00534"/>
    </source>
</evidence>
<dbReference type="EMBL" id="VRSV01000001">
    <property type="protein sequence ID" value="TXK13720.1"/>
    <property type="molecule type" value="Genomic_DNA"/>
</dbReference>
<dbReference type="Pfam" id="PF00534">
    <property type="entry name" value="Glycos_transf_1"/>
    <property type="match status" value="1"/>
</dbReference>
<dbReference type="GO" id="GO:0016757">
    <property type="term" value="F:glycosyltransferase activity"/>
    <property type="evidence" value="ECO:0007669"/>
    <property type="project" value="InterPro"/>
</dbReference>
<evidence type="ECO:0000313" key="3">
    <source>
        <dbReference type="EMBL" id="TXK13720.1"/>
    </source>
</evidence>
<dbReference type="InterPro" id="IPR001296">
    <property type="entry name" value="Glyco_trans_1"/>
</dbReference>
<comment type="caution">
    <text evidence="3">The sequence shown here is derived from an EMBL/GenBank/DDBJ whole genome shotgun (WGS) entry which is preliminary data.</text>
</comment>
<keyword evidence="4" id="KW-1185">Reference proteome</keyword>
<protein>
    <submittedName>
        <fullName evidence="3">Glycosyltransferase family 4 protein</fullName>
    </submittedName>
</protein>
<evidence type="ECO:0000313" key="4">
    <source>
        <dbReference type="Proteomes" id="UP000321034"/>
    </source>
</evidence>
<dbReference type="PANTHER" id="PTHR12526">
    <property type="entry name" value="GLYCOSYLTRANSFERASE"/>
    <property type="match status" value="1"/>
</dbReference>
<evidence type="ECO:0000256" key="1">
    <source>
        <dbReference type="ARBA" id="ARBA00022679"/>
    </source>
</evidence>
<proteinExistence type="predicted"/>
<name>A0A5C8I679_9MICO</name>
<organism evidence="3 4">
    <name type="scientific">Microbacterium hatanonis</name>
    <dbReference type="NCBI Taxonomy" id="404366"/>
    <lineage>
        <taxon>Bacteria</taxon>
        <taxon>Bacillati</taxon>
        <taxon>Actinomycetota</taxon>
        <taxon>Actinomycetes</taxon>
        <taxon>Micrococcales</taxon>
        <taxon>Microbacteriaceae</taxon>
        <taxon>Microbacterium</taxon>
    </lineage>
</organism>
<keyword evidence="1 3" id="KW-0808">Transferase</keyword>
<dbReference type="SUPFAM" id="SSF53756">
    <property type="entry name" value="UDP-Glycosyltransferase/glycogen phosphorylase"/>
    <property type="match status" value="1"/>
</dbReference>
<dbReference type="PANTHER" id="PTHR12526:SF635">
    <property type="entry name" value="GLYCOSYL TRANSFERASE GROUP 1"/>
    <property type="match status" value="1"/>
</dbReference>
<dbReference type="Proteomes" id="UP000321034">
    <property type="component" value="Unassembled WGS sequence"/>
</dbReference>
<dbReference type="Gene3D" id="3.40.50.2000">
    <property type="entry name" value="Glycogen Phosphorylase B"/>
    <property type="match status" value="2"/>
</dbReference>
<dbReference type="OrthoDB" id="506201at2"/>
<dbReference type="AlphaFoldDB" id="A0A5C8I679"/>
<dbReference type="RefSeq" id="WP_147894364.1">
    <property type="nucleotide sequence ID" value="NZ_BAAANR010000001.1"/>
</dbReference>
<reference evidence="3 4" key="1">
    <citation type="submission" date="2019-08" db="EMBL/GenBank/DDBJ databases">
        <authorList>
            <person name="Dong K."/>
        </authorList>
    </citation>
    <scope>NUCLEOTIDE SEQUENCE [LARGE SCALE GENOMIC DNA]</scope>
    <source>
        <strain evidence="3 4">JCM14558</strain>
    </source>
</reference>
<feature type="domain" description="Glycosyl transferase family 1" evidence="2">
    <location>
        <begin position="277"/>
        <end position="426"/>
    </location>
</feature>
<gene>
    <name evidence="3" type="ORF">FVP77_10220</name>
</gene>